<dbReference type="Proteomes" id="UP000275676">
    <property type="component" value="Chromosome"/>
</dbReference>
<gene>
    <name evidence="1" type="ORF">NCTC10047_02966</name>
</gene>
<evidence type="ECO:0000313" key="2">
    <source>
        <dbReference type="Proteomes" id="UP000275676"/>
    </source>
</evidence>
<reference evidence="1 2" key="1">
    <citation type="submission" date="2018-12" db="EMBL/GenBank/DDBJ databases">
        <authorList>
            <consortium name="Pathogen Informatics"/>
        </authorList>
    </citation>
    <scope>NUCLEOTIDE SEQUENCE [LARGE SCALE GENOMIC DNA]</scope>
    <source>
        <strain evidence="1 2">NCTC10047</strain>
    </source>
</reference>
<evidence type="ECO:0000313" key="1">
    <source>
        <dbReference type="EMBL" id="VEA77059.1"/>
    </source>
</evidence>
<sequence length="62" mass="7220">MALGAYQAYWRLQMPGTPYLTTLQDSQTLLANRLTTEIDDHTTTNLSLFHLFKNNVDIFKWT</sequence>
<accession>A0A3S4G7H1</accession>
<proteinExistence type="predicted"/>
<protein>
    <submittedName>
        <fullName evidence="1">Uncharacterized protein</fullName>
    </submittedName>
</protein>
<name>A0A3S4G7H1_SALER</name>
<dbReference type="AlphaFoldDB" id="A0A3S4G7H1"/>
<dbReference type="EMBL" id="LR134156">
    <property type="protein sequence ID" value="VEA77059.1"/>
    <property type="molecule type" value="Genomic_DNA"/>
</dbReference>
<organism evidence="1 2">
    <name type="scientific">Salmonella enterica subsp. arizonae</name>
    <dbReference type="NCBI Taxonomy" id="59203"/>
    <lineage>
        <taxon>Bacteria</taxon>
        <taxon>Pseudomonadati</taxon>
        <taxon>Pseudomonadota</taxon>
        <taxon>Gammaproteobacteria</taxon>
        <taxon>Enterobacterales</taxon>
        <taxon>Enterobacteriaceae</taxon>
        <taxon>Salmonella</taxon>
    </lineage>
</organism>